<dbReference type="RefSeq" id="WP_404614511.1">
    <property type="nucleotide sequence ID" value="NZ_JADIKK010000008.1"/>
</dbReference>
<feature type="transmembrane region" description="Helical" evidence="2">
    <location>
        <begin position="7"/>
        <end position="30"/>
    </location>
</feature>
<feature type="transmembrane region" description="Helical" evidence="2">
    <location>
        <begin position="42"/>
        <end position="65"/>
    </location>
</feature>
<evidence type="ECO:0000256" key="2">
    <source>
        <dbReference type="SAM" id="Phobius"/>
    </source>
</evidence>
<feature type="transmembrane region" description="Helical" evidence="2">
    <location>
        <begin position="118"/>
        <end position="136"/>
    </location>
</feature>
<organism evidence="3 4">
    <name type="scientific">Rhodanobacter hydrolyticus</name>
    <dbReference type="NCBI Taxonomy" id="2250595"/>
    <lineage>
        <taxon>Bacteria</taxon>
        <taxon>Pseudomonadati</taxon>
        <taxon>Pseudomonadota</taxon>
        <taxon>Gammaproteobacteria</taxon>
        <taxon>Lysobacterales</taxon>
        <taxon>Rhodanobacteraceae</taxon>
        <taxon>Rhodanobacter</taxon>
    </lineage>
</organism>
<protein>
    <recommendedName>
        <fullName evidence="5">MFS transporter</fullName>
    </recommendedName>
</protein>
<evidence type="ECO:0000313" key="4">
    <source>
        <dbReference type="Proteomes" id="UP001620339"/>
    </source>
</evidence>
<evidence type="ECO:0000256" key="1">
    <source>
        <dbReference type="SAM" id="MobiDB-lite"/>
    </source>
</evidence>
<feature type="compositionally biased region" description="Basic and acidic residues" evidence="1">
    <location>
        <begin position="143"/>
        <end position="155"/>
    </location>
</feature>
<gene>
    <name evidence="3" type="ORF">ISP25_13225</name>
</gene>
<proteinExistence type="predicted"/>
<feature type="compositionally biased region" description="Low complexity" evidence="1">
    <location>
        <begin position="168"/>
        <end position="191"/>
    </location>
</feature>
<keyword evidence="2" id="KW-1133">Transmembrane helix</keyword>
<dbReference type="EMBL" id="JADIKK010000008">
    <property type="protein sequence ID" value="MFK2878035.1"/>
    <property type="molecule type" value="Genomic_DNA"/>
</dbReference>
<keyword evidence="4" id="KW-1185">Reference proteome</keyword>
<accession>A0ABW8J6Y3</accession>
<evidence type="ECO:0000313" key="3">
    <source>
        <dbReference type="EMBL" id="MFK2878035.1"/>
    </source>
</evidence>
<feature type="transmembrane region" description="Helical" evidence="2">
    <location>
        <begin position="72"/>
        <end position="98"/>
    </location>
</feature>
<evidence type="ECO:0008006" key="5">
    <source>
        <dbReference type="Google" id="ProtNLM"/>
    </source>
</evidence>
<reference evidence="3 4" key="1">
    <citation type="submission" date="2020-10" db="EMBL/GenBank/DDBJ databases">
        <title>Phylogeny of dyella-like bacteria.</title>
        <authorList>
            <person name="Fu J."/>
        </authorList>
    </citation>
    <scope>NUCLEOTIDE SEQUENCE [LARGE SCALE GENOMIC DNA]</scope>
    <source>
        <strain evidence="3 4">KACC 19113</strain>
    </source>
</reference>
<comment type="caution">
    <text evidence="3">The sequence shown here is derived from an EMBL/GenBank/DDBJ whole genome shotgun (WGS) entry which is preliminary data.</text>
</comment>
<name>A0ABW8J6Y3_9GAMM</name>
<keyword evidence="2" id="KW-0472">Membrane</keyword>
<keyword evidence="2" id="KW-0812">Transmembrane</keyword>
<feature type="region of interest" description="Disordered" evidence="1">
    <location>
        <begin position="140"/>
        <end position="191"/>
    </location>
</feature>
<sequence length="191" mass="18913">MRVAGGVIALISGILGIVAGLVTSFFGGFVTALDAQGAWPGIRVGLVGMAFSFLVIVYSVFVFVFRKRWPGCLVMAAAAGGIFIGGGLAAFCMVPASVGGALALLGRKSEKDPARQSRAPFIAAAVPLLVVTAISVGSPNGARHADDGRSVEKGAVRFQPARAGTGHASDPGAASAGSSEAGPAKGGSATD</sequence>
<dbReference type="Proteomes" id="UP001620339">
    <property type="component" value="Unassembled WGS sequence"/>
</dbReference>